<keyword evidence="2" id="KW-0732">Signal</keyword>
<feature type="compositionally biased region" description="Low complexity" evidence="1">
    <location>
        <begin position="343"/>
        <end position="369"/>
    </location>
</feature>
<keyword evidence="4" id="KW-0378">Hydrolase</keyword>
<gene>
    <name evidence="4" type="ORF">M422DRAFT_68613</name>
</gene>
<dbReference type="Pfam" id="PF26113">
    <property type="entry name" value="GH16_XgeA"/>
    <property type="match status" value="1"/>
</dbReference>
<dbReference type="SUPFAM" id="SSF49899">
    <property type="entry name" value="Concanavalin A-like lectins/glucanases"/>
    <property type="match status" value="1"/>
</dbReference>
<dbReference type="AlphaFoldDB" id="A0A0C9UAD8"/>
<feature type="signal peptide" evidence="2">
    <location>
        <begin position="1"/>
        <end position="19"/>
    </location>
</feature>
<dbReference type="OrthoDB" id="192832at2759"/>
<keyword evidence="5" id="KW-1185">Reference proteome</keyword>
<dbReference type="EMBL" id="KN837146">
    <property type="protein sequence ID" value="KIJ40098.1"/>
    <property type="molecule type" value="Genomic_DNA"/>
</dbReference>
<dbReference type="InterPro" id="IPR013320">
    <property type="entry name" value="ConA-like_dom_sf"/>
</dbReference>
<feature type="chain" id="PRO_5002204118" evidence="2">
    <location>
        <begin position="20"/>
        <end position="406"/>
    </location>
</feature>
<organism evidence="4 5">
    <name type="scientific">Sphaerobolus stellatus (strain SS14)</name>
    <dbReference type="NCBI Taxonomy" id="990650"/>
    <lineage>
        <taxon>Eukaryota</taxon>
        <taxon>Fungi</taxon>
        <taxon>Dikarya</taxon>
        <taxon>Basidiomycota</taxon>
        <taxon>Agaricomycotina</taxon>
        <taxon>Agaricomycetes</taxon>
        <taxon>Phallomycetidae</taxon>
        <taxon>Geastrales</taxon>
        <taxon>Sphaerobolaceae</taxon>
        <taxon>Sphaerobolus</taxon>
    </lineage>
</organism>
<dbReference type="PROSITE" id="PS51762">
    <property type="entry name" value="GH16_2"/>
    <property type="match status" value="1"/>
</dbReference>
<reference evidence="4 5" key="1">
    <citation type="submission" date="2014-06" db="EMBL/GenBank/DDBJ databases">
        <title>Evolutionary Origins and Diversification of the Mycorrhizal Mutualists.</title>
        <authorList>
            <consortium name="DOE Joint Genome Institute"/>
            <consortium name="Mycorrhizal Genomics Consortium"/>
            <person name="Kohler A."/>
            <person name="Kuo A."/>
            <person name="Nagy L.G."/>
            <person name="Floudas D."/>
            <person name="Copeland A."/>
            <person name="Barry K.W."/>
            <person name="Cichocki N."/>
            <person name="Veneault-Fourrey C."/>
            <person name="LaButti K."/>
            <person name="Lindquist E.A."/>
            <person name="Lipzen A."/>
            <person name="Lundell T."/>
            <person name="Morin E."/>
            <person name="Murat C."/>
            <person name="Riley R."/>
            <person name="Ohm R."/>
            <person name="Sun H."/>
            <person name="Tunlid A."/>
            <person name="Henrissat B."/>
            <person name="Grigoriev I.V."/>
            <person name="Hibbett D.S."/>
            <person name="Martin F."/>
        </authorList>
    </citation>
    <scope>NUCLEOTIDE SEQUENCE [LARGE SCALE GENOMIC DNA]</scope>
    <source>
        <strain evidence="4 5">SS14</strain>
    </source>
</reference>
<dbReference type="GO" id="GO:0004553">
    <property type="term" value="F:hydrolase activity, hydrolyzing O-glycosyl compounds"/>
    <property type="evidence" value="ECO:0007669"/>
    <property type="project" value="InterPro"/>
</dbReference>
<dbReference type="GO" id="GO:0009251">
    <property type="term" value="P:glucan catabolic process"/>
    <property type="evidence" value="ECO:0007669"/>
    <property type="project" value="TreeGrafter"/>
</dbReference>
<dbReference type="PANTHER" id="PTHR10963">
    <property type="entry name" value="GLYCOSYL HYDROLASE-RELATED"/>
    <property type="match status" value="1"/>
</dbReference>
<dbReference type="FunFam" id="2.60.120.200:FF:000179">
    <property type="entry name" value="Unplaced genomic scaffold supercont1.19, whole genome shotgun sequence"/>
    <property type="match status" value="1"/>
</dbReference>
<evidence type="ECO:0000259" key="3">
    <source>
        <dbReference type="PROSITE" id="PS51762"/>
    </source>
</evidence>
<dbReference type="InterPro" id="IPR000757">
    <property type="entry name" value="Beta-glucanase-like"/>
</dbReference>
<sequence length="406" mass="43167">MRASAFFIPLTLLSTSSFAYDLVREYSGDTFFDRWTFLGGSDVNLTNGDVNYLGHTAAVSAKLVYTNSANNVIIKVDNTTNVPQNEKRNSIRLDSTDTYGLGSLWVIDVVHMPFGCSVWPSFWTRGETWPEHGEIDIIEGVNLATQNQMALHTLDGCVQEPASNQLGTSGQNPDCHQQNGTTGCTVIDTTNKPSLGSAFNAAGGGVWATQFDDSGVFIWFFDRAGVPDNLKKDNTAKTLDVSSWGAPVASYPSTKCNMKQFFGPQKLVLDITLCGDWAGNFNVYPETCANQPANIANPLTPPTGVSACYFNNVVGPGSHYDDAFFEISYVRAYATGDALASQTATTGGSGASSTIKGGSVSTTTSTDSGKASQTGNAGTSVNIEFRVFTMTGLISVAGLLLGALMV</sequence>
<feature type="region of interest" description="Disordered" evidence="1">
    <location>
        <begin position="343"/>
        <end position="376"/>
    </location>
</feature>
<proteinExistence type="predicted"/>
<evidence type="ECO:0000256" key="2">
    <source>
        <dbReference type="SAM" id="SignalP"/>
    </source>
</evidence>
<dbReference type="HOGENOM" id="CLU_016972_2_1_1"/>
<dbReference type="Gene3D" id="2.60.120.200">
    <property type="match status" value="1"/>
</dbReference>
<dbReference type="CDD" id="cd02181">
    <property type="entry name" value="GH16_fungal_Lam16A_glucanase"/>
    <property type="match status" value="1"/>
</dbReference>
<accession>A0A0C9UAD8</accession>
<dbReference type="Proteomes" id="UP000054279">
    <property type="component" value="Unassembled WGS sequence"/>
</dbReference>
<feature type="domain" description="GH16" evidence="3">
    <location>
        <begin position="1"/>
        <end position="286"/>
    </location>
</feature>
<name>A0A0C9UAD8_SPHS4</name>
<evidence type="ECO:0000313" key="4">
    <source>
        <dbReference type="EMBL" id="KIJ40098.1"/>
    </source>
</evidence>
<evidence type="ECO:0000256" key="1">
    <source>
        <dbReference type="SAM" id="MobiDB-lite"/>
    </source>
</evidence>
<evidence type="ECO:0000313" key="5">
    <source>
        <dbReference type="Proteomes" id="UP000054279"/>
    </source>
</evidence>
<protein>
    <submittedName>
        <fullName evidence="4">Glycoside hydrolase family 16 protein</fullName>
    </submittedName>
</protein>
<dbReference type="PANTHER" id="PTHR10963:SF24">
    <property type="entry name" value="GLYCOSIDASE C21B10.07-RELATED"/>
    <property type="match status" value="1"/>
</dbReference>
<dbReference type="InterPro" id="IPR050546">
    <property type="entry name" value="Glycosyl_Hydrlase_16"/>
</dbReference>